<dbReference type="Pfam" id="PF00378">
    <property type="entry name" value="ECH_1"/>
    <property type="match status" value="1"/>
</dbReference>
<dbReference type="AlphaFoldDB" id="A0A940YPV4"/>
<evidence type="ECO:0000313" key="3">
    <source>
        <dbReference type="EMBL" id="MBQ0933659.1"/>
    </source>
</evidence>
<dbReference type="EMBL" id="JAGQDD010000040">
    <property type="protein sequence ID" value="MBQ0933659.1"/>
    <property type="molecule type" value="Genomic_DNA"/>
</dbReference>
<protein>
    <submittedName>
        <fullName evidence="3">Enoyl-CoA hydratase/isomerase family protein</fullName>
    </submittedName>
</protein>
<dbReference type="InterPro" id="IPR029045">
    <property type="entry name" value="ClpP/crotonase-like_dom_sf"/>
</dbReference>
<evidence type="ECO:0000256" key="2">
    <source>
        <dbReference type="RuleBase" id="RU003707"/>
    </source>
</evidence>
<dbReference type="RefSeq" id="WP_210857324.1">
    <property type="nucleotide sequence ID" value="NZ_JAGQDD010000040.1"/>
</dbReference>
<dbReference type="SUPFAM" id="SSF52096">
    <property type="entry name" value="ClpP/crotonase"/>
    <property type="match status" value="1"/>
</dbReference>
<evidence type="ECO:0000256" key="1">
    <source>
        <dbReference type="ARBA" id="ARBA00005254"/>
    </source>
</evidence>
<dbReference type="PANTHER" id="PTHR43802:SF1">
    <property type="entry name" value="IP11341P-RELATED"/>
    <property type="match status" value="1"/>
</dbReference>
<dbReference type="Gene3D" id="3.90.226.10">
    <property type="entry name" value="2-enoyl-CoA Hydratase, Chain A, domain 1"/>
    <property type="match status" value="1"/>
</dbReference>
<dbReference type="PANTHER" id="PTHR43802">
    <property type="entry name" value="ENOYL-COA HYDRATASE"/>
    <property type="match status" value="1"/>
</dbReference>
<accession>A0A940YPV4</accession>
<reference evidence="3 4" key="1">
    <citation type="submission" date="2021-04" db="EMBL/GenBank/DDBJ databases">
        <title>The genome sequence of Ideonella sp. 3Y2.</title>
        <authorList>
            <person name="Liu Y."/>
        </authorList>
    </citation>
    <scope>NUCLEOTIDE SEQUENCE [LARGE SCALE GENOMIC DNA]</scope>
    <source>
        <strain evidence="3 4">3Y2</strain>
    </source>
</reference>
<name>A0A940YPV4_9BURK</name>
<sequence>MTEPKLLLERNDGVLTLILNRPAKLNAIDNELAASLRKALDSAAVDSSVRAIRLRGNGRAFCAGRDVSEAPTNIDLELVQAVAKSIVHNPKPVVAVVHGWTVGAGLEWMLNADVVYAADDSKFKLPEASLGVFVTGGLVATLPAAVGLTRAKALMLLGDEFNAQQAAAWGMVYKTCPNSELEMASLDACIRLAALKPAVASQFKRVVNLFGLQEFNEAVAEEENVHRILARGDA</sequence>
<gene>
    <name evidence="3" type="ORF">KAK03_24595</name>
</gene>
<proteinExistence type="inferred from homology"/>
<keyword evidence="4" id="KW-1185">Reference proteome</keyword>
<dbReference type="GO" id="GO:0003824">
    <property type="term" value="F:catalytic activity"/>
    <property type="evidence" value="ECO:0007669"/>
    <property type="project" value="InterPro"/>
</dbReference>
<evidence type="ECO:0000313" key="4">
    <source>
        <dbReference type="Proteomes" id="UP000676246"/>
    </source>
</evidence>
<comment type="similarity">
    <text evidence="1 2">Belongs to the enoyl-CoA hydratase/isomerase family.</text>
</comment>
<dbReference type="PROSITE" id="PS00166">
    <property type="entry name" value="ENOYL_COA_HYDRATASE"/>
    <property type="match status" value="1"/>
</dbReference>
<dbReference type="CDD" id="cd06558">
    <property type="entry name" value="crotonase-like"/>
    <property type="match status" value="1"/>
</dbReference>
<comment type="caution">
    <text evidence="3">The sequence shown here is derived from an EMBL/GenBank/DDBJ whole genome shotgun (WGS) entry which is preliminary data.</text>
</comment>
<dbReference type="InterPro" id="IPR018376">
    <property type="entry name" value="Enoyl-CoA_hyd/isom_CS"/>
</dbReference>
<dbReference type="Proteomes" id="UP000676246">
    <property type="component" value="Unassembled WGS sequence"/>
</dbReference>
<dbReference type="InterPro" id="IPR001753">
    <property type="entry name" value="Enoyl-CoA_hydra/iso"/>
</dbReference>
<organism evidence="3 4">
    <name type="scientific">Ideonella alba</name>
    <dbReference type="NCBI Taxonomy" id="2824118"/>
    <lineage>
        <taxon>Bacteria</taxon>
        <taxon>Pseudomonadati</taxon>
        <taxon>Pseudomonadota</taxon>
        <taxon>Betaproteobacteria</taxon>
        <taxon>Burkholderiales</taxon>
        <taxon>Sphaerotilaceae</taxon>
        <taxon>Ideonella</taxon>
    </lineage>
</organism>